<gene>
    <name evidence="1" type="primary">Dsim\GD27256</name>
    <name evidence="1" type="ORF">Dsimw501_GD27256</name>
</gene>
<proteinExistence type="predicted"/>
<evidence type="ECO:0000313" key="1">
    <source>
        <dbReference type="EMBL" id="KMY97513.1"/>
    </source>
</evidence>
<accession>A0A0J9RNR2</accession>
<sequence>MLYNSENCSNLEEVRYNISTRDSLCIPIISYSQLKAAIYLYNQRKLFAVLAYQ</sequence>
<dbReference type="Bgee" id="FBgn0268546">
    <property type="expression patterns" value="Expressed in multicellular organism and 1 other cell type or tissue"/>
</dbReference>
<reference evidence="1" key="3">
    <citation type="submission" date="2015-04" db="EMBL/GenBank/DDBJ databases">
        <authorList>
            <consortium name="FlyBase"/>
        </authorList>
    </citation>
    <scope>NUCLEOTIDE SEQUENCE</scope>
    <source>
        <strain evidence="1">W501</strain>
    </source>
</reference>
<dbReference type="KEGG" id="dsi:Dsimw501_GD27256"/>
<dbReference type="EMBL" id="CM002912">
    <property type="protein sequence ID" value="KMY97513.1"/>
    <property type="molecule type" value="Genomic_DNA"/>
</dbReference>
<name>A0A0J9RNR2_DROSI</name>
<organism evidence="1">
    <name type="scientific">Drosophila simulans</name>
    <name type="common">Fruit fly</name>
    <dbReference type="NCBI Taxonomy" id="7240"/>
    <lineage>
        <taxon>Eukaryota</taxon>
        <taxon>Metazoa</taxon>
        <taxon>Ecdysozoa</taxon>
        <taxon>Arthropoda</taxon>
        <taxon>Hexapoda</taxon>
        <taxon>Insecta</taxon>
        <taxon>Pterygota</taxon>
        <taxon>Neoptera</taxon>
        <taxon>Endopterygota</taxon>
        <taxon>Diptera</taxon>
        <taxon>Brachycera</taxon>
        <taxon>Muscomorpha</taxon>
        <taxon>Ephydroidea</taxon>
        <taxon>Drosophilidae</taxon>
        <taxon>Drosophila</taxon>
        <taxon>Sophophora</taxon>
    </lineage>
</organism>
<dbReference type="AlphaFoldDB" id="A0A0J9RNR2"/>
<reference evidence="1" key="2">
    <citation type="submission" date="2014-06" db="EMBL/GenBank/DDBJ databases">
        <authorList>
            <person name="Hu T."/>
            <person name="Eisen M.B."/>
            <person name="Thornton K.R."/>
            <person name="Andolfatto P."/>
        </authorList>
    </citation>
    <scope>NUCLEOTIDE SEQUENCE</scope>
    <source>
        <strain evidence="1">W501</strain>
    </source>
</reference>
<dbReference type="Proteomes" id="UP000035880">
    <property type="component" value="Chromosome 3L"/>
</dbReference>
<reference evidence="1" key="1">
    <citation type="journal article" date="2013" name="Genome Res.">
        <title>A second-generation assembly of the Drosophila simulans genome provides new insights into patterns of lineage-specific divergence.</title>
        <authorList>
            <person name="Hu T.T."/>
            <person name="Eisen M.B."/>
            <person name="Thornton K.R."/>
            <person name="Andolfatto P."/>
        </authorList>
    </citation>
    <scope>NUCLEOTIDE SEQUENCE [LARGE SCALE GENOMIC DNA]</scope>
    <source>
        <strain evidence="1">W501</strain>
    </source>
</reference>
<protein>
    <submittedName>
        <fullName evidence="1">Uncharacterized protein</fullName>
    </submittedName>
</protein>